<dbReference type="ExpressionAtlas" id="Q5NKP3">
    <property type="expression patterns" value="baseline"/>
</dbReference>
<accession>Q5NKP3</accession>
<name>Q5NKP3_MAIZE</name>
<dbReference type="EMBL" id="AF488416">
    <property type="protein sequence ID" value="AAQ06294.1"/>
    <property type="molecule type" value="Genomic_DNA"/>
</dbReference>
<organism evidence="1">
    <name type="scientific">Zea mays</name>
    <name type="common">Maize</name>
    <dbReference type="NCBI Taxonomy" id="4577"/>
    <lineage>
        <taxon>Eukaryota</taxon>
        <taxon>Viridiplantae</taxon>
        <taxon>Streptophyta</taxon>
        <taxon>Embryophyta</taxon>
        <taxon>Tracheophyta</taxon>
        <taxon>Spermatophyta</taxon>
        <taxon>Magnoliopsida</taxon>
        <taxon>Liliopsida</taxon>
        <taxon>Poales</taxon>
        <taxon>Poaceae</taxon>
        <taxon>PACMAD clade</taxon>
        <taxon>Panicoideae</taxon>
        <taxon>Andropogonodae</taxon>
        <taxon>Andropogoneae</taxon>
        <taxon>Tripsacinae</taxon>
        <taxon>Zea</taxon>
    </lineage>
</organism>
<gene>
    <name evidence="1" type="primary">9C20.7</name>
</gene>
<evidence type="ECO:0000313" key="1">
    <source>
        <dbReference type="EMBL" id="AAQ06294.1"/>
    </source>
</evidence>
<sequence>MAGRIRLGFLASMGREDSRPRAEAERERREATTRVVMHARGRVEVTCKLQPPLQPRRAHVSFRRWSLRAAGGWRLPRCHAGLPLEIKPSQPPHGGWLRGATVTADGYEALALASLINDEKKLDDCQFDLWKQYYVTTCVVVFGKLRRSHRLDAVQSGCTALSISNRGTSWSSPTPATFGLFWAPHSTTAPSHRPAHHHLKLNLPQSSVLAMSCASDDYYIKDYGVILAPEVTQRRTDSNDHSPSSG</sequence>
<dbReference type="AlphaFoldDB" id="Q5NKP3"/>
<reference evidence="1" key="1">
    <citation type="submission" date="2002-02" db="EMBL/GenBank/DDBJ databases">
        <title>Comparative sequence analysis of homologous Wx1 regions in barley, maize, pearl millet, rice, sorghum and diploid wheat.</title>
        <authorList>
            <person name="Ma J."/>
            <person name="SanMiguel P.J."/>
            <person name="Dubcovsky J."/>
            <person name="Shiloff B.A."/>
            <person name="Rostoks N."/>
            <person name="Jiang Z."/>
            <person name="Busso C.S."/>
            <person name="Kleinhofs A."/>
            <person name="Devos K.M."/>
            <person name="Ramakrishna W."/>
            <person name="Bennetzen J.L."/>
        </authorList>
    </citation>
    <scope>NUCLEOTIDE SEQUENCE</scope>
</reference>
<protein>
    <submittedName>
        <fullName evidence="1">Uncharacterized protein 9C20.7</fullName>
    </submittedName>
</protein>
<proteinExistence type="predicted"/>